<comment type="caution">
    <text evidence="3">The sequence shown here is derived from an EMBL/GenBank/DDBJ whole genome shotgun (WGS) entry which is preliminary data.</text>
</comment>
<sequence>MPRIALASAVAVTGHDPDMPLLLEACAHAGLDAQVLAWDDPSVGWARFDLVLLRSTWDYALRRAHFLDWCDRVAACTRLLNPAPIVAWNTDKHYLADLAADGVPVIPCTFVEPDAEPMPALQAFLAAGRHDDGFVVKPAVGAGARDAQRHAAHQEVAAASHIARLLDAGRSVLLQPYLAEVDRQGETALVYIGGTFSHAARKGPLLGLGSDADGVPLAPEAITPAEATPAQRRLADQAMEAIRRRFGLETPLPYTRVDLLAAADGSFRLLELELTEPSLFLPQAPGAAGRLATALAERLQTGA</sequence>
<name>A0A853J9E5_9GAMM</name>
<dbReference type="InterPro" id="IPR011761">
    <property type="entry name" value="ATP-grasp"/>
</dbReference>
<protein>
    <recommendedName>
        <fullName evidence="2">ATP-grasp domain-containing protein</fullName>
    </recommendedName>
</protein>
<proteinExistence type="predicted"/>
<reference evidence="3 4" key="1">
    <citation type="submission" date="2020-07" db="EMBL/GenBank/DDBJ databases">
        <title>Luteimonas sp. SJ-92.</title>
        <authorList>
            <person name="Huang X.-X."/>
            <person name="Xu L."/>
            <person name="Sun J.-Q."/>
        </authorList>
    </citation>
    <scope>NUCLEOTIDE SEQUENCE [LARGE SCALE GENOMIC DNA]</scope>
    <source>
        <strain evidence="3 4">SJ-92</strain>
    </source>
</reference>
<dbReference type="SUPFAM" id="SSF56059">
    <property type="entry name" value="Glutathione synthetase ATP-binding domain-like"/>
    <property type="match status" value="1"/>
</dbReference>
<gene>
    <name evidence="3" type="ORF">H0E84_02850</name>
</gene>
<keyword evidence="4" id="KW-1185">Reference proteome</keyword>
<organism evidence="3 4">
    <name type="scientific">Luteimonas salinisoli</name>
    <dbReference type="NCBI Taxonomy" id="2752307"/>
    <lineage>
        <taxon>Bacteria</taxon>
        <taxon>Pseudomonadati</taxon>
        <taxon>Pseudomonadota</taxon>
        <taxon>Gammaproteobacteria</taxon>
        <taxon>Lysobacterales</taxon>
        <taxon>Lysobacteraceae</taxon>
        <taxon>Luteimonas</taxon>
    </lineage>
</organism>
<dbReference type="RefSeq" id="WP_180677115.1">
    <property type="nucleotide sequence ID" value="NZ_JACCKA010000024.1"/>
</dbReference>
<keyword evidence="1" id="KW-0547">Nucleotide-binding</keyword>
<accession>A0A853J9E5</accession>
<dbReference type="PROSITE" id="PS50975">
    <property type="entry name" value="ATP_GRASP"/>
    <property type="match status" value="1"/>
</dbReference>
<keyword evidence="1" id="KW-0067">ATP-binding</keyword>
<dbReference type="AlphaFoldDB" id="A0A853J9E5"/>
<feature type="domain" description="ATP-grasp" evidence="2">
    <location>
        <begin position="95"/>
        <end position="301"/>
    </location>
</feature>
<evidence type="ECO:0000313" key="4">
    <source>
        <dbReference type="Proteomes" id="UP000578091"/>
    </source>
</evidence>
<dbReference type="PANTHER" id="PTHR39217:SF1">
    <property type="entry name" value="GLUTATHIONE SYNTHETASE"/>
    <property type="match status" value="1"/>
</dbReference>
<dbReference type="InterPro" id="IPR053191">
    <property type="entry name" value="DcsG_Biosynth_Enzyme"/>
</dbReference>
<dbReference type="GO" id="GO:0005524">
    <property type="term" value="F:ATP binding"/>
    <property type="evidence" value="ECO:0007669"/>
    <property type="project" value="UniProtKB-UniRule"/>
</dbReference>
<dbReference type="EMBL" id="JACCKA010000024">
    <property type="protein sequence ID" value="NZA25309.1"/>
    <property type="molecule type" value="Genomic_DNA"/>
</dbReference>
<evidence type="ECO:0000259" key="2">
    <source>
        <dbReference type="PROSITE" id="PS50975"/>
    </source>
</evidence>
<evidence type="ECO:0000313" key="3">
    <source>
        <dbReference type="EMBL" id="NZA25309.1"/>
    </source>
</evidence>
<dbReference type="Proteomes" id="UP000578091">
    <property type="component" value="Unassembled WGS sequence"/>
</dbReference>
<evidence type="ECO:0000256" key="1">
    <source>
        <dbReference type="PROSITE-ProRule" id="PRU00409"/>
    </source>
</evidence>
<dbReference type="PANTHER" id="PTHR39217">
    <property type="match status" value="1"/>
</dbReference>
<dbReference type="GO" id="GO:0046872">
    <property type="term" value="F:metal ion binding"/>
    <property type="evidence" value="ECO:0007669"/>
    <property type="project" value="InterPro"/>
</dbReference>